<sequence>MSLMNFVHGGRVRSVEYLQDYCKETDKGRWSNPKHTDSDKCKTTAFELRKFLPNCSRATELECFQNTVAMYSDFRETNSDLENDCYGSIDENGKFEGFSSTSCFRYAVLSLNKWHVLMAYKTDPCDDYAGEKFRESPTEHGKLIEKTYICLARKPCKVVCCGRRENPTVPGGMPAPASRRNMPNTFA</sequence>
<organism evidence="1 2">
    <name type="scientific">Ditylenchus destructor</name>
    <dbReference type="NCBI Taxonomy" id="166010"/>
    <lineage>
        <taxon>Eukaryota</taxon>
        <taxon>Metazoa</taxon>
        <taxon>Ecdysozoa</taxon>
        <taxon>Nematoda</taxon>
        <taxon>Chromadorea</taxon>
        <taxon>Rhabditida</taxon>
        <taxon>Tylenchina</taxon>
        <taxon>Tylenchomorpha</taxon>
        <taxon>Sphaerularioidea</taxon>
        <taxon>Anguinidae</taxon>
        <taxon>Anguininae</taxon>
        <taxon>Ditylenchus</taxon>
    </lineage>
</organism>
<gene>
    <name evidence="1" type="ORF">DdX_15867</name>
</gene>
<name>A0AAD4QUD9_9BILA</name>
<accession>A0AAD4QUD9</accession>
<protein>
    <submittedName>
        <fullName evidence="1">Uncharacterized protein</fullName>
    </submittedName>
</protein>
<comment type="caution">
    <text evidence="1">The sequence shown here is derived from an EMBL/GenBank/DDBJ whole genome shotgun (WGS) entry which is preliminary data.</text>
</comment>
<evidence type="ECO:0000313" key="1">
    <source>
        <dbReference type="EMBL" id="KAI1701841.1"/>
    </source>
</evidence>
<dbReference type="Proteomes" id="UP001201812">
    <property type="component" value="Unassembled WGS sequence"/>
</dbReference>
<evidence type="ECO:0000313" key="2">
    <source>
        <dbReference type="Proteomes" id="UP001201812"/>
    </source>
</evidence>
<proteinExistence type="predicted"/>
<keyword evidence="2" id="KW-1185">Reference proteome</keyword>
<dbReference type="EMBL" id="JAKKPZ010000110">
    <property type="protein sequence ID" value="KAI1701841.1"/>
    <property type="molecule type" value="Genomic_DNA"/>
</dbReference>
<reference evidence="1" key="1">
    <citation type="submission" date="2022-01" db="EMBL/GenBank/DDBJ databases">
        <title>Genome Sequence Resource for Two Populations of Ditylenchus destructor, the Migratory Endoparasitic Phytonematode.</title>
        <authorList>
            <person name="Zhang H."/>
            <person name="Lin R."/>
            <person name="Xie B."/>
        </authorList>
    </citation>
    <scope>NUCLEOTIDE SEQUENCE</scope>
    <source>
        <strain evidence="1">BazhouSP</strain>
    </source>
</reference>
<dbReference type="AlphaFoldDB" id="A0AAD4QUD9"/>